<organism evidence="2 3">
    <name type="scientific">Portunus trituberculatus</name>
    <name type="common">Swimming crab</name>
    <name type="synonym">Neptunus trituberculatus</name>
    <dbReference type="NCBI Taxonomy" id="210409"/>
    <lineage>
        <taxon>Eukaryota</taxon>
        <taxon>Metazoa</taxon>
        <taxon>Ecdysozoa</taxon>
        <taxon>Arthropoda</taxon>
        <taxon>Crustacea</taxon>
        <taxon>Multicrustacea</taxon>
        <taxon>Malacostraca</taxon>
        <taxon>Eumalacostraca</taxon>
        <taxon>Eucarida</taxon>
        <taxon>Decapoda</taxon>
        <taxon>Pleocyemata</taxon>
        <taxon>Brachyura</taxon>
        <taxon>Eubrachyura</taxon>
        <taxon>Portunoidea</taxon>
        <taxon>Portunidae</taxon>
        <taxon>Portuninae</taxon>
        <taxon>Portunus</taxon>
    </lineage>
</organism>
<dbReference type="GO" id="GO:0005829">
    <property type="term" value="C:cytosol"/>
    <property type="evidence" value="ECO:0007669"/>
    <property type="project" value="TreeGrafter"/>
</dbReference>
<dbReference type="GO" id="GO:0003876">
    <property type="term" value="F:AMP deaminase activity"/>
    <property type="evidence" value="ECO:0007669"/>
    <property type="project" value="InterPro"/>
</dbReference>
<dbReference type="Gene3D" id="3.20.20.140">
    <property type="entry name" value="Metal-dependent hydrolases"/>
    <property type="match status" value="1"/>
</dbReference>
<dbReference type="OrthoDB" id="1723809at2759"/>
<dbReference type="EMBL" id="VSRR010012052">
    <property type="protein sequence ID" value="MPC54021.1"/>
    <property type="molecule type" value="Genomic_DNA"/>
</dbReference>
<reference evidence="2 3" key="1">
    <citation type="submission" date="2019-05" db="EMBL/GenBank/DDBJ databases">
        <title>Another draft genome of Portunus trituberculatus and its Hox gene families provides insights of decapod evolution.</title>
        <authorList>
            <person name="Jeong J.-H."/>
            <person name="Song I."/>
            <person name="Kim S."/>
            <person name="Choi T."/>
            <person name="Kim D."/>
            <person name="Ryu S."/>
            <person name="Kim W."/>
        </authorList>
    </citation>
    <scope>NUCLEOTIDE SEQUENCE [LARGE SCALE GENOMIC DNA]</scope>
    <source>
        <tissue evidence="2">Muscle</tissue>
    </source>
</reference>
<keyword evidence="3" id="KW-1185">Reference proteome</keyword>
<dbReference type="SUPFAM" id="SSF51556">
    <property type="entry name" value="Metallo-dependent hydrolases"/>
    <property type="match status" value="1"/>
</dbReference>
<evidence type="ECO:0000256" key="1">
    <source>
        <dbReference type="ARBA" id="ARBA00006676"/>
    </source>
</evidence>
<dbReference type="GO" id="GO:0032264">
    <property type="term" value="P:IMP salvage"/>
    <property type="evidence" value="ECO:0007669"/>
    <property type="project" value="InterPro"/>
</dbReference>
<name>A0A5B7G2C2_PORTR</name>
<accession>A0A5B7G2C2</accession>
<dbReference type="Proteomes" id="UP000324222">
    <property type="component" value="Unassembled WGS sequence"/>
</dbReference>
<dbReference type="PANTHER" id="PTHR11359">
    <property type="entry name" value="AMP DEAMINASE"/>
    <property type="match status" value="1"/>
</dbReference>
<evidence type="ECO:0000313" key="2">
    <source>
        <dbReference type="EMBL" id="MPC54021.1"/>
    </source>
</evidence>
<gene>
    <name evidence="2" type="primary">AMPD2_1</name>
    <name evidence="2" type="ORF">E2C01_047927</name>
</gene>
<evidence type="ECO:0000313" key="3">
    <source>
        <dbReference type="Proteomes" id="UP000324222"/>
    </source>
</evidence>
<dbReference type="InterPro" id="IPR006329">
    <property type="entry name" value="AMPD"/>
</dbReference>
<dbReference type="InterPro" id="IPR032466">
    <property type="entry name" value="Metal_Hydrolase"/>
</dbReference>
<dbReference type="Pfam" id="PF19326">
    <property type="entry name" value="AMP_deaminase"/>
    <property type="match status" value="1"/>
</dbReference>
<sequence>MEVMSDLEESKYQNAELRLSVYGKSVDEWDKLARWAVKHNVHSENVRWLVQVPRIYDIYKNNNIVENFGVLIDNLFRPLFEVTINPSSHPELHAFLHGGASGVLPLPVGGT</sequence>
<comment type="caution">
    <text evidence="2">The sequence shown here is derived from an EMBL/GenBank/DDBJ whole genome shotgun (WGS) entry which is preliminary data.</text>
</comment>
<protein>
    <submittedName>
        <fullName evidence="2">AMP deaminase 2</fullName>
    </submittedName>
</protein>
<dbReference type="GO" id="GO:0046033">
    <property type="term" value="P:AMP metabolic process"/>
    <property type="evidence" value="ECO:0007669"/>
    <property type="project" value="TreeGrafter"/>
</dbReference>
<dbReference type="AlphaFoldDB" id="A0A5B7G2C2"/>
<dbReference type="PANTHER" id="PTHR11359:SF0">
    <property type="entry name" value="AMP DEAMINASE"/>
    <property type="match status" value="1"/>
</dbReference>
<comment type="similarity">
    <text evidence="1">Belongs to the metallo-dependent hydrolases superfamily. Adenosine and AMP deaminases family.</text>
</comment>
<proteinExistence type="inferred from homology"/>